<feature type="transmembrane region" description="Helical" evidence="8">
    <location>
        <begin position="53"/>
        <end position="78"/>
    </location>
</feature>
<sequence length="548" mass="58342">MTSRTPAVVFGTALAGYLAVGLTLSMRFGYMLGDALSRTSAAQAVLLSRDPHVSAIGFIFTPLTALAQLPIVAFASWWPGITRWNISGIAVSAVFMAGAVVMIHGICRDRGLPGRYCLLVTVLFAVNPMIVFYGANGMSEAGFLFCMCWAVRRLIRWVGTDDVHDLVLVGIALALAFLTRYEGVVPIALTAVLVAAVTALRRGRVHWKEMRRRAILDAVLVAGPGAAAFLVWITTSWLITGEALAQLSSSYGNAAILAQSGGSSGDLLSTGLFSLAAMIALGPTLAVSLPLATVLAIRRRDLEFLVAPVLLGGVLAFQAASYITGSTFGFLRFFVCAVPLAAVVAVQLFPAGPDLATRRAGAYRRNRPALPALRSVAAAGVVLLCALGLPITGWAMVQPSLSSQQYALGALFDRNPSADDPRAVAARRIIDSFSTERRLASYLDSQDLPEGSILVDTVYGFAVVAASEHPTRFVIPSDLDFTKILNDPATGGVRYLLTVPNEGRGVSDAINRRYPTIYDNGAELYPLVLEVPNDGADQPNWRLYQVPG</sequence>
<keyword evidence="7 8" id="KW-0472">Membrane</keyword>
<evidence type="ECO:0000256" key="1">
    <source>
        <dbReference type="ARBA" id="ARBA00004651"/>
    </source>
</evidence>
<keyword evidence="5 8" id="KW-0812">Transmembrane</keyword>
<feature type="transmembrane region" description="Helical" evidence="8">
    <location>
        <begin position="214"/>
        <end position="239"/>
    </location>
</feature>
<evidence type="ECO:0000256" key="3">
    <source>
        <dbReference type="ARBA" id="ARBA00022676"/>
    </source>
</evidence>
<evidence type="ECO:0000256" key="2">
    <source>
        <dbReference type="ARBA" id="ARBA00022475"/>
    </source>
</evidence>
<dbReference type="EMBL" id="CAFBLX010000023">
    <property type="protein sequence ID" value="CAB4880419.1"/>
    <property type="molecule type" value="Genomic_DNA"/>
</dbReference>
<keyword evidence="3" id="KW-0328">Glycosyltransferase</keyword>
<feature type="transmembrane region" description="Helical" evidence="8">
    <location>
        <begin position="372"/>
        <end position="397"/>
    </location>
</feature>
<evidence type="ECO:0000256" key="8">
    <source>
        <dbReference type="SAM" id="Phobius"/>
    </source>
</evidence>
<protein>
    <submittedName>
        <fullName evidence="10">Unannotated protein</fullName>
    </submittedName>
</protein>
<organism evidence="10">
    <name type="scientific">freshwater metagenome</name>
    <dbReference type="NCBI Taxonomy" id="449393"/>
    <lineage>
        <taxon>unclassified sequences</taxon>
        <taxon>metagenomes</taxon>
        <taxon>ecological metagenomes</taxon>
    </lineage>
</organism>
<dbReference type="GO" id="GO:0016763">
    <property type="term" value="F:pentosyltransferase activity"/>
    <property type="evidence" value="ECO:0007669"/>
    <property type="project" value="TreeGrafter"/>
</dbReference>
<keyword evidence="2" id="KW-1003">Cell membrane</keyword>
<dbReference type="GO" id="GO:0005886">
    <property type="term" value="C:plasma membrane"/>
    <property type="evidence" value="ECO:0007669"/>
    <property type="project" value="UniProtKB-SubCell"/>
</dbReference>
<keyword evidence="6 8" id="KW-1133">Transmembrane helix</keyword>
<dbReference type="Pfam" id="PF13231">
    <property type="entry name" value="PMT_2"/>
    <property type="match status" value="1"/>
</dbReference>
<evidence type="ECO:0000256" key="7">
    <source>
        <dbReference type="ARBA" id="ARBA00023136"/>
    </source>
</evidence>
<gene>
    <name evidence="10" type="ORF">UFOPK3472_00560</name>
</gene>
<reference evidence="10" key="1">
    <citation type="submission" date="2020-05" db="EMBL/GenBank/DDBJ databases">
        <authorList>
            <person name="Chiriac C."/>
            <person name="Salcher M."/>
            <person name="Ghai R."/>
            <person name="Kavagutti S V."/>
        </authorList>
    </citation>
    <scope>NUCLEOTIDE SEQUENCE</scope>
</reference>
<proteinExistence type="predicted"/>
<evidence type="ECO:0000256" key="4">
    <source>
        <dbReference type="ARBA" id="ARBA00022679"/>
    </source>
</evidence>
<dbReference type="PANTHER" id="PTHR33908">
    <property type="entry name" value="MANNOSYLTRANSFERASE YKCB-RELATED"/>
    <property type="match status" value="1"/>
</dbReference>
<name>A0A6J7EJN6_9ZZZZ</name>
<evidence type="ECO:0000313" key="10">
    <source>
        <dbReference type="EMBL" id="CAB4880419.1"/>
    </source>
</evidence>
<feature type="transmembrane region" description="Helical" evidence="8">
    <location>
        <begin position="183"/>
        <end position="202"/>
    </location>
</feature>
<feature type="transmembrane region" description="Helical" evidence="8">
    <location>
        <begin position="330"/>
        <end position="351"/>
    </location>
</feature>
<dbReference type="GO" id="GO:0008610">
    <property type="term" value="P:lipid biosynthetic process"/>
    <property type="evidence" value="ECO:0007669"/>
    <property type="project" value="UniProtKB-ARBA"/>
</dbReference>
<dbReference type="InterPro" id="IPR038731">
    <property type="entry name" value="RgtA/B/C-like"/>
</dbReference>
<feature type="transmembrane region" description="Helical" evidence="8">
    <location>
        <begin position="304"/>
        <end position="324"/>
    </location>
</feature>
<feature type="transmembrane region" description="Helical" evidence="8">
    <location>
        <begin position="84"/>
        <end position="104"/>
    </location>
</feature>
<feature type="transmembrane region" description="Helical" evidence="8">
    <location>
        <begin position="6"/>
        <end position="32"/>
    </location>
</feature>
<feature type="transmembrane region" description="Helical" evidence="8">
    <location>
        <begin position="116"/>
        <end position="135"/>
    </location>
</feature>
<evidence type="ECO:0000259" key="9">
    <source>
        <dbReference type="Pfam" id="PF13231"/>
    </source>
</evidence>
<dbReference type="InterPro" id="IPR050297">
    <property type="entry name" value="LipidA_mod_glycosyltrf_83"/>
</dbReference>
<feature type="transmembrane region" description="Helical" evidence="8">
    <location>
        <begin position="272"/>
        <end position="297"/>
    </location>
</feature>
<keyword evidence="4" id="KW-0808">Transferase</keyword>
<comment type="subcellular location">
    <subcellularLocation>
        <location evidence="1">Cell membrane</location>
        <topology evidence="1">Multi-pass membrane protein</topology>
    </subcellularLocation>
</comment>
<dbReference type="AlphaFoldDB" id="A0A6J7EJN6"/>
<evidence type="ECO:0000256" key="5">
    <source>
        <dbReference type="ARBA" id="ARBA00022692"/>
    </source>
</evidence>
<evidence type="ECO:0000256" key="6">
    <source>
        <dbReference type="ARBA" id="ARBA00022989"/>
    </source>
</evidence>
<feature type="domain" description="Glycosyltransferase RgtA/B/C/D-like" evidence="9">
    <location>
        <begin position="89"/>
        <end position="197"/>
    </location>
</feature>
<dbReference type="PANTHER" id="PTHR33908:SF11">
    <property type="entry name" value="MEMBRANE PROTEIN"/>
    <property type="match status" value="1"/>
</dbReference>
<accession>A0A6J7EJN6</accession>